<dbReference type="InterPro" id="IPR051449">
    <property type="entry name" value="ABC-2_transporter_component"/>
</dbReference>
<feature type="transmembrane region" description="Helical" evidence="8">
    <location>
        <begin position="176"/>
        <end position="200"/>
    </location>
</feature>
<evidence type="ECO:0000256" key="3">
    <source>
        <dbReference type="ARBA" id="ARBA00022448"/>
    </source>
</evidence>
<proteinExistence type="inferred from homology"/>
<dbReference type="PANTHER" id="PTHR30294:SF47">
    <property type="entry name" value="INNER MEMBRANE TRANSPORT PERMEASE YHHJ"/>
    <property type="match status" value="1"/>
</dbReference>
<feature type="transmembrane region" description="Helical" evidence="8">
    <location>
        <begin position="288"/>
        <end position="306"/>
    </location>
</feature>
<keyword evidence="7 8" id="KW-0472">Membrane</keyword>
<dbReference type="InterPro" id="IPR047817">
    <property type="entry name" value="ABC2_TM_bact-type"/>
</dbReference>
<keyword evidence="6 8" id="KW-1133">Transmembrane helix</keyword>
<evidence type="ECO:0000256" key="7">
    <source>
        <dbReference type="ARBA" id="ARBA00023136"/>
    </source>
</evidence>
<dbReference type="PROSITE" id="PS51012">
    <property type="entry name" value="ABC_TM2"/>
    <property type="match status" value="1"/>
</dbReference>
<name>A0A1D9MBJ9_9RHOB</name>
<dbReference type="InterPro" id="IPR013525">
    <property type="entry name" value="ABC2_TM"/>
</dbReference>
<accession>A0A1D9MBJ9</accession>
<keyword evidence="4" id="KW-1003">Cell membrane</keyword>
<evidence type="ECO:0000256" key="5">
    <source>
        <dbReference type="ARBA" id="ARBA00022692"/>
    </source>
</evidence>
<evidence type="ECO:0000256" key="4">
    <source>
        <dbReference type="ARBA" id="ARBA00022475"/>
    </source>
</evidence>
<dbReference type="Proteomes" id="UP000176562">
    <property type="component" value="Chromosome"/>
</dbReference>
<evidence type="ECO:0000313" key="10">
    <source>
        <dbReference type="EMBL" id="AOZ69217.1"/>
    </source>
</evidence>
<feature type="domain" description="ABC transmembrane type-2" evidence="9">
    <location>
        <begin position="144"/>
        <end position="371"/>
    </location>
</feature>
<evidence type="ECO:0000256" key="1">
    <source>
        <dbReference type="ARBA" id="ARBA00004651"/>
    </source>
</evidence>
<evidence type="ECO:0000259" key="9">
    <source>
        <dbReference type="PROSITE" id="PS51012"/>
    </source>
</evidence>
<dbReference type="Gene3D" id="3.40.1710.10">
    <property type="entry name" value="abc type-2 transporter like domain"/>
    <property type="match status" value="1"/>
</dbReference>
<dbReference type="RefSeq" id="WP_071166020.1">
    <property type="nucleotide sequence ID" value="NZ_CP017781.1"/>
</dbReference>
<evidence type="ECO:0000256" key="8">
    <source>
        <dbReference type="SAM" id="Phobius"/>
    </source>
</evidence>
<keyword evidence="3" id="KW-0813">Transport</keyword>
<organism evidence="10 11">
    <name type="scientific">Rhodobacter xanthinilyticus</name>
    <dbReference type="NCBI Taxonomy" id="1850250"/>
    <lineage>
        <taxon>Bacteria</taxon>
        <taxon>Pseudomonadati</taxon>
        <taxon>Pseudomonadota</taxon>
        <taxon>Alphaproteobacteria</taxon>
        <taxon>Rhodobacterales</taxon>
        <taxon>Rhodobacter group</taxon>
        <taxon>Rhodobacter</taxon>
    </lineage>
</organism>
<sequence>MLQSLKNTARLTLKELRAIRADKVMLVLIFYVFTVATYMVADAISTEINDLAVAVVDEDQSPLSQHLTDAIRAPMFKTPDSLTPDQAEAALKVGGYVLVVSFPPEMERDLRAGRATTIKIDADTTAIAQAGNGATFLQQLLAAELSAWAAPSGANTTSLVSVVFRNLFNPNLTSKWFTSVMELMNSITILTLILAGASLIREREHGTIEHVLVMPVRPHEIVLSKIAANGAVILAASVFSLVVVVEWIIGVPIGGSLWLFVLGTAVYVVAVAALGLMLASFTHTMGQFGLLIIPVIIVMILLSGGMTPMESMPDWLQTLMKLISPAPHFVAFAQGVLYRGAGASVLAPEIGAMAAMAGVALTVVVARFRKVLS</sequence>
<protein>
    <recommendedName>
        <fullName evidence="9">ABC transmembrane type-2 domain-containing protein</fullName>
    </recommendedName>
</protein>
<comment type="subcellular location">
    <subcellularLocation>
        <location evidence="1">Cell membrane</location>
        <topology evidence="1">Multi-pass membrane protein</topology>
    </subcellularLocation>
</comment>
<dbReference type="EMBL" id="CP017781">
    <property type="protein sequence ID" value="AOZ69217.1"/>
    <property type="molecule type" value="Genomic_DNA"/>
</dbReference>
<comment type="similarity">
    <text evidence="2">Belongs to the ABC-2 integral membrane protein family.</text>
</comment>
<evidence type="ECO:0000313" key="11">
    <source>
        <dbReference type="Proteomes" id="UP000176562"/>
    </source>
</evidence>
<dbReference type="GO" id="GO:0140359">
    <property type="term" value="F:ABC-type transporter activity"/>
    <property type="evidence" value="ECO:0007669"/>
    <property type="project" value="InterPro"/>
</dbReference>
<feature type="transmembrane region" description="Helical" evidence="8">
    <location>
        <begin position="257"/>
        <end position="281"/>
    </location>
</feature>
<evidence type="ECO:0000256" key="2">
    <source>
        <dbReference type="ARBA" id="ARBA00007783"/>
    </source>
</evidence>
<keyword evidence="5 8" id="KW-0812">Transmembrane</keyword>
<dbReference type="KEGG" id="rhp:LPB142_07700"/>
<keyword evidence="11" id="KW-1185">Reference proteome</keyword>
<feature type="transmembrane region" description="Helical" evidence="8">
    <location>
        <begin position="21"/>
        <end position="41"/>
    </location>
</feature>
<feature type="transmembrane region" description="Helical" evidence="8">
    <location>
        <begin position="221"/>
        <end position="245"/>
    </location>
</feature>
<evidence type="ECO:0000256" key="6">
    <source>
        <dbReference type="ARBA" id="ARBA00022989"/>
    </source>
</evidence>
<gene>
    <name evidence="10" type="ORF">LPB142_07700</name>
</gene>
<reference evidence="10 11" key="1">
    <citation type="submission" date="2016-10" db="EMBL/GenBank/DDBJ databases">
        <title>Rhodobacter sp. LPB0142, isolated from sea water.</title>
        <authorList>
            <person name="Kim E."/>
            <person name="Yi H."/>
        </authorList>
    </citation>
    <scope>NUCLEOTIDE SEQUENCE [LARGE SCALE GENOMIC DNA]</scope>
    <source>
        <strain evidence="10 11">LPB0142</strain>
    </source>
</reference>
<dbReference type="GO" id="GO:0005886">
    <property type="term" value="C:plasma membrane"/>
    <property type="evidence" value="ECO:0007669"/>
    <property type="project" value="UniProtKB-SubCell"/>
</dbReference>
<dbReference type="AlphaFoldDB" id="A0A1D9MBJ9"/>
<dbReference type="Pfam" id="PF12698">
    <property type="entry name" value="ABC2_membrane_3"/>
    <property type="match status" value="1"/>
</dbReference>
<feature type="transmembrane region" description="Helical" evidence="8">
    <location>
        <begin position="350"/>
        <end position="368"/>
    </location>
</feature>
<dbReference type="PANTHER" id="PTHR30294">
    <property type="entry name" value="MEMBRANE COMPONENT OF ABC TRANSPORTER YHHJ-RELATED"/>
    <property type="match status" value="1"/>
</dbReference>
<dbReference type="STRING" id="1850250.LPB142_07700"/>